<evidence type="ECO:0000256" key="1">
    <source>
        <dbReference type="ARBA" id="ARBA00000013"/>
    </source>
</evidence>
<feature type="binding site" evidence="17">
    <location>
        <position position="470"/>
    </location>
    <ligand>
        <name>(6S)-NADPHX</name>
        <dbReference type="ChEBI" id="CHEBI:64076"/>
    </ligand>
</feature>
<feature type="domain" description="YjeF C-terminal" evidence="20">
    <location>
        <begin position="232"/>
        <end position="527"/>
    </location>
</feature>
<keyword evidence="8 17" id="KW-0521">NADP</keyword>
<dbReference type="GO" id="GO:0052855">
    <property type="term" value="F:ADP-dependent NAD(P)H-hydrate dehydratase activity"/>
    <property type="evidence" value="ECO:0007669"/>
    <property type="project" value="UniProtKB-UniRule"/>
</dbReference>
<dbReference type="InterPro" id="IPR030677">
    <property type="entry name" value="Nnr"/>
</dbReference>
<comment type="similarity">
    <text evidence="18">Belongs to the NnrE/AIBP family.</text>
</comment>
<comment type="caution">
    <text evidence="22">The sequence shown here is derived from an EMBL/GenBank/DDBJ whole genome shotgun (WGS) entry which is preliminary data.</text>
</comment>
<feature type="binding site" evidence="17">
    <location>
        <position position="469"/>
    </location>
    <ligand>
        <name>AMP</name>
        <dbReference type="ChEBI" id="CHEBI:456215"/>
    </ligand>
</feature>
<comment type="cofactor">
    <cofactor evidence="17">
        <name>Mg(2+)</name>
        <dbReference type="ChEBI" id="CHEBI:18420"/>
    </cofactor>
</comment>
<evidence type="ECO:0000256" key="4">
    <source>
        <dbReference type="ARBA" id="ARBA00009524"/>
    </source>
</evidence>
<dbReference type="Gene3D" id="3.40.1190.20">
    <property type="match status" value="1"/>
</dbReference>
<evidence type="ECO:0000256" key="5">
    <source>
        <dbReference type="ARBA" id="ARBA00022723"/>
    </source>
</evidence>
<evidence type="ECO:0000259" key="20">
    <source>
        <dbReference type="PROSITE" id="PS51383"/>
    </source>
</evidence>
<keyword evidence="12 17" id="KW-0456">Lyase</keyword>
<dbReference type="InterPro" id="IPR004443">
    <property type="entry name" value="YjeF_N_dom"/>
</dbReference>
<gene>
    <name evidence="17 22" type="primary">nnrD</name>
    <name evidence="18" type="synonym">nnrE</name>
    <name evidence="22" type="ORF">ALNOE001_14250</name>
</gene>
<evidence type="ECO:0000256" key="14">
    <source>
        <dbReference type="ARBA" id="ARBA00025153"/>
    </source>
</evidence>
<dbReference type="AlphaFoldDB" id="A0A366MBG5"/>
<dbReference type="InterPro" id="IPR029056">
    <property type="entry name" value="Ribokinase-like"/>
</dbReference>
<dbReference type="NCBIfam" id="TIGR00196">
    <property type="entry name" value="yjeF_cterm"/>
    <property type="match status" value="1"/>
</dbReference>
<comment type="catalytic activity">
    <reaction evidence="1 18 19">
        <text>(6R)-NADHX = (6S)-NADHX</text>
        <dbReference type="Rhea" id="RHEA:32215"/>
        <dbReference type="ChEBI" id="CHEBI:64074"/>
        <dbReference type="ChEBI" id="CHEBI:64075"/>
        <dbReference type="EC" id="5.1.99.6"/>
    </reaction>
</comment>
<dbReference type="Gene3D" id="3.40.50.10260">
    <property type="entry name" value="YjeF N-terminal domain"/>
    <property type="match status" value="1"/>
</dbReference>
<evidence type="ECO:0000256" key="18">
    <source>
        <dbReference type="HAMAP-Rule" id="MF_01966"/>
    </source>
</evidence>
<keyword evidence="5 18" id="KW-0479">Metal-binding</keyword>
<feature type="binding site" evidence="18">
    <location>
        <position position="138"/>
    </location>
    <ligand>
        <name>K(+)</name>
        <dbReference type="ChEBI" id="CHEBI:29103"/>
    </ligand>
</feature>
<organism evidence="22 23">
    <name type="scientific">Candidatus Methanobinarius endosymbioticus</name>
    <dbReference type="NCBI Taxonomy" id="2006182"/>
    <lineage>
        <taxon>Archaea</taxon>
        <taxon>Methanobacteriati</taxon>
        <taxon>Methanobacteriota</taxon>
        <taxon>Methanomada group</taxon>
        <taxon>Methanobacteria</taxon>
        <taxon>Methanobacteriales</taxon>
        <taxon>Methanobacteriaceae</taxon>
        <taxon>Candidatus Methanobinarius</taxon>
    </lineage>
</organism>
<comment type="function">
    <text evidence="17">Catalyzes the dehydration of the S-form of NAD(P)HX at the expense of ADP, which is converted to AMP. Together with NAD(P)HX epimerase, which catalyzes the epimerization of the S- and R-forms, the enzyme allows the repair of both epimers of NAD(P)HX, a damaged form of NAD(P)H that is a result of enzymatic or heat-dependent hydration.</text>
</comment>
<dbReference type="GO" id="GO:0052856">
    <property type="term" value="F:NAD(P)HX epimerase activity"/>
    <property type="evidence" value="ECO:0007669"/>
    <property type="project" value="UniProtKB-UniRule"/>
</dbReference>
<dbReference type="InterPro" id="IPR036652">
    <property type="entry name" value="YjeF_N_dom_sf"/>
</dbReference>
<evidence type="ECO:0000256" key="7">
    <source>
        <dbReference type="ARBA" id="ARBA00022840"/>
    </source>
</evidence>
<reference evidence="22 23" key="1">
    <citation type="submission" date="2018-06" db="EMBL/GenBank/DDBJ databases">
        <title>Genomic insight into two independent archaeal endosymbiosis events.</title>
        <authorList>
            <person name="Lind A.E."/>
            <person name="Lewis W.H."/>
            <person name="Spang A."/>
            <person name="Guy L."/>
            <person name="Embley M.T."/>
            <person name="Ettema T.J.G."/>
        </authorList>
    </citation>
    <scope>NUCLEOTIDE SEQUENCE [LARGE SCALE GENOMIC DNA]</scope>
    <source>
        <strain evidence="22">NOE</strain>
    </source>
</reference>
<evidence type="ECO:0000313" key="22">
    <source>
        <dbReference type="EMBL" id="RBQ22852.1"/>
    </source>
</evidence>
<feature type="binding site" evidence="18">
    <location>
        <position position="58"/>
    </location>
    <ligand>
        <name>K(+)</name>
        <dbReference type="ChEBI" id="CHEBI:29103"/>
    </ligand>
</feature>
<keyword evidence="9 18" id="KW-0630">Potassium</keyword>
<evidence type="ECO:0000256" key="15">
    <source>
        <dbReference type="ARBA" id="ARBA00048238"/>
    </source>
</evidence>
<comment type="catalytic activity">
    <reaction evidence="15 17 19">
        <text>(6S)-NADHX + ADP = AMP + phosphate + NADH + H(+)</text>
        <dbReference type="Rhea" id="RHEA:32223"/>
        <dbReference type="ChEBI" id="CHEBI:15378"/>
        <dbReference type="ChEBI" id="CHEBI:43474"/>
        <dbReference type="ChEBI" id="CHEBI:57945"/>
        <dbReference type="ChEBI" id="CHEBI:64074"/>
        <dbReference type="ChEBI" id="CHEBI:456215"/>
        <dbReference type="ChEBI" id="CHEBI:456216"/>
        <dbReference type="EC" id="4.2.1.136"/>
    </reaction>
</comment>
<dbReference type="GO" id="GO:0110051">
    <property type="term" value="P:metabolite repair"/>
    <property type="evidence" value="ECO:0007669"/>
    <property type="project" value="TreeGrafter"/>
</dbReference>
<comment type="cofactor">
    <cofactor evidence="18 19">
        <name>K(+)</name>
        <dbReference type="ChEBI" id="CHEBI:29103"/>
    </cofactor>
    <text evidence="18 19">Binds 1 potassium ion per subunit.</text>
</comment>
<feature type="binding site" evidence="18">
    <location>
        <position position="171"/>
    </location>
    <ligand>
        <name>(6S)-NADPHX</name>
        <dbReference type="ChEBI" id="CHEBI:64076"/>
    </ligand>
</feature>
<evidence type="ECO:0000256" key="17">
    <source>
        <dbReference type="HAMAP-Rule" id="MF_01965"/>
    </source>
</evidence>
<feature type="binding site" evidence="17">
    <location>
        <position position="340"/>
    </location>
    <ligand>
        <name>(6S)-NADPHX</name>
        <dbReference type="ChEBI" id="CHEBI:64076"/>
    </ligand>
</feature>
<feature type="binding site" evidence="18">
    <location>
        <begin position="142"/>
        <end position="148"/>
    </location>
    <ligand>
        <name>(6S)-NADPHX</name>
        <dbReference type="ChEBI" id="CHEBI:64076"/>
    </ligand>
</feature>
<dbReference type="Proteomes" id="UP000253099">
    <property type="component" value="Unassembled WGS sequence"/>
</dbReference>
<dbReference type="GO" id="GO:0046872">
    <property type="term" value="F:metal ion binding"/>
    <property type="evidence" value="ECO:0007669"/>
    <property type="project" value="UniProtKB-UniRule"/>
</dbReference>
<dbReference type="PROSITE" id="PS51385">
    <property type="entry name" value="YJEF_N"/>
    <property type="match status" value="1"/>
</dbReference>
<feature type="domain" description="YjeF N-terminal" evidence="21">
    <location>
        <begin position="6"/>
        <end position="230"/>
    </location>
</feature>
<keyword evidence="23" id="KW-1185">Reference proteome</keyword>
<keyword evidence="13" id="KW-0511">Multifunctional enzyme</keyword>
<feature type="binding site" evidence="17">
    <location>
        <position position="267"/>
    </location>
    <ligand>
        <name>(6S)-NADPHX</name>
        <dbReference type="ChEBI" id="CHEBI:64076"/>
    </ligand>
</feature>
<comment type="similarity">
    <text evidence="4 19">In the C-terminal section; belongs to the NnrD/CARKD family.</text>
</comment>
<dbReference type="SUPFAM" id="SSF64153">
    <property type="entry name" value="YjeF N-terminal domain-like"/>
    <property type="match status" value="1"/>
</dbReference>
<dbReference type="PANTHER" id="PTHR12592">
    <property type="entry name" value="ATP-DEPENDENT (S)-NAD(P)H-HYDRATE DEHYDRATASE FAMILY MEMBER"/>
    <property type="match status" value="1"/>
</dbReference>
<evidence type="ECO:0000256" key="13">
    <source>
        <dbReference type="ARBA" id="ARBA00023268"/>
    </source>
</evidence>
<name>A0A366MBG5_9EURY</name>
<dbReference type="HAMAP" id="MF_01965">
    <property type="entry name" value="NADHX_dehydratase"/>
    <property type="match status" value="1"/>
</dbReference>
<evidence type="ECO:0000256" key="10">
    <source>
        <dbReference type="ARBA" id="ARBA00023027"/>
    </source>
</evidence>
<comment type="catalytic activity">
    <reaction evidence="16 17 19">
        <text>(6S)-NADPHX + ADP = AMP + phosphate + NADPH + H(+)</text>
        <dbReference type="Rhea" id="RHEA:32235"/>
        <dbReference type="ChEBI" id="CHEBI:15378"/>
        <dbReference type="ChEBI" id="CHEBI:43474"/>
        <dbReference type="ChEBI" id="CHEBI:57783"/>
        <dbReference type="ChEBI" id="CHEBI:64076"/>
        <dbReference type="ChEBI" id="CHEBI:456215"/>
        <dbReference type="ChEBI" id="CHEBI:456216"/>
        <dbReference type="EC" id="4.2.1.136"/>
    </reaction>
</comment>
<dbReference type="Pfam" id="PF01256">
    <property type="entry name" value="Carb_kinase"/>
    <property type="match status" value="1"/>
</dbReference>
<keyword evidence="11 18" id="KW-0413">Isomerase</keyword>
<dbReference type="EMBL" id="NIZT01000038">
    <property type="protein sequence ID" value="RBQ22852.1"/>
    <property type="molecule type" value="Genomic_DNA"/>
</dbReference>
<keyword evidence="6 17" id="KW-0547">Nucleotide-binding</keyword>
<dbReference type="HAMAP" id="MF_01966">
    <property type="entry name" value="NADHX_epimerase"/>
    <property type="match status" value="1"/>
</dbReference>
<evidence type="ECO:0000259" key="21">
    <source>
        <dbReference type="PROSITE" id="PS51385"/>
    </source>
</evidence>
<evidence type="ECO:0000256" key="16">
    <source>
        <dbReference type="ARBA" id="ARBA00049209"/>
    </source>
</evidence>
<comment type="function">
    <text evidence="14 19">Bifunctional enzyme that catalyzes the epimerization of the S- and R-forms of NAD(P)HX and the dehydration of the S-form of NAD(P)HX at the expense of ADP, which is converted to AMP. This allows the repair of both epimers of NAD(P)HX, a damaged form of NAD(P)H that is a result of enzymatic or heat-dependent hydration.</text>
</comment>
<dbReference type="Pfam" id="PF03853">
    <property type="entry name" value="YjeF_N"/>
    <property type="match status" value="1"/>
</dbReference>
<evidence type="ECO:0000256" key="11">
    <source>
        <dbReference type="ARBA" id="ARBA00023235"/>
    </source>
</evidence>
<keyword evidence="10 17" id="KW-0520">NAD</keyword>
<evidence type="ECO:0000313" key="23">
    <source>
        <dbReference type="Proteomes" id="UP000253099"/>
    </source>
</evidence>
<comment type="subunit">
    <text evidence="17">Homotetramer.</text>
</comment>
<feature type="binding site" evidence="18">
    <location>
        <position position="174"/>
    </location>
    <ligand>
        <name>K(+)</name>
        <dbReference type="ChEBI" id="CHEBI:29103"/>
    </ligand>
</feature>
<evidence type="ECO:0000256" key="3">
    <source>
        <dbReference type="ARBA" id="ARBA00006001"/>
    </source>
</evidence>
<accession>A0A366MBG5</accession>
<dbReference type="PANTHER" id="PTHR12592:SF0">
    <property type="entry name" value="ATP-DEPENDENT (S)-NAD(P)H-HYDRATE DEHYDRATASE"/>
    <property type="match status" value="1"/>
</dbReference>
<comment type="catalytic activity">
    <reaction evidence="2 18 19">
        <text>(6R)-NADPHX = (6S)-NADPHX</text>
        <dbReference type="Rhea" id="RHEA:32227"/>
        <dbReference type="ChEBI" id="CHEBI:64076"/>
        <dbReference type="ChEBI" id="CHEBI:64077"/>
        <dbReference type="EC" id="5.1.99.6"/>
    </reaction>
</comment>
<dbReference type="NCBIfam" id="TIGR00197">
    <property type="entry name" value="yjeF_nterm"/>
    <property type="match status" value="1"/>
</dbReference>
<feature type="binding site" evidence="17">
    <location>
        <position position="388"/>
    </location>
    <ligand>
        <name>(6S)-NADPHX</name>
        <dbReference type="ChEBI" id="CHEBI:64076"/>
    </ligand>
</feature>
<feature type="binding site" evidence="18">
    <location>
        <begin position="57"/>
        <end position="61"/>
    </location>
    <ligand>
        <name>(6S)-NADPHX</name>
        <dbReference type="ChEBI" id="CHEBI:64076"/>
    </ligand>
</feature>
<dbReference type="EC" id="5.1.99.6" evidence="19"/>
<comment type="function">
    <text evidence="18">Catalyzes the epimerization of the S- and R-forms of NAD(P)HX, a damaged form of NAD(P)H that is a result of enzymatic or heat-dependent hydration. This is a prerequisite for the S-specific NAD(P)H-hydrate dehydratase to allow the repair of both epimers of NAD(P)HX.</text>
</comment>
<protein>
    <recommendedName>
        <fullName evidence="19">Bifunctional NAD(P)H-hydrate repair enzyme</fullName>
    </recommendedName>
    <alternativeName>
        <fullName evidence="19">Nicotinamide nucleotide repair protein</fullName>
    </alternativeName>
    <domain>
        <recommendedName>
            <fullName evidence="19">ADP-dependent (S)-NAD(P)H-hydrate dehydratase</fullName>
            <ecNumber evidence="19">4.2.1.136</ecNumber>
        </recommendedName>
        <alternativeName>
            <fullName evidence="19">ADP-dependent NAD(P)HX dehydratase</fullName>
        </alternativeName>
    </domain>
    <domain>
        <recommendedName>
            <fullName evidence="19">NAD(P)H-hydrate epimerase</fullName>
            <ecNumber evidence="19">5.1.99.6</ecNumber>
        </recommendedName>
    </domain>
</protein>
<comment type="similarity">
    <text evidence="17">Belongs to the NnrD/CARKD family.</text>
</comment>
<evidence type="ECO:0000256" key="9">
    <source>
        <dbReference type="ARBA" id="ARBA00022958"/>
    </source>
</evidence>
<dbReference type="PIRSF" id="PIRSF017184">
    <property type="entry name" value="Nnr"/>
    <property type="match status" value="1"/>
</dbReference>
<sequence>MDPIDMMVADINCEDLGLSKLCLMENAGKCLSDEVATISTFTFSKPVKIAIFTGSSENGGDGFVAARHLLNRGFEVEVYMLTPPNDIKSIDAQINYDILNNMSPHISRLNIMELNDSKDVEKIDIANSKSFSEYIIIDGILGTGLRGKLKEKVRKTIEIINNSNALKIAIDVPSGMDPLTGEISDIAIKPEYTVTFHRVKTGVKKANNSDEKLIGGLVICDIGIPIEAELFVGTGDLLRLNYRKNSSHKGNNGKILIVGGSKDYHGAPAIAGISAISSGADLVYIASPKSVSLALKQKSLDLIVKTLNEGNEDYFSLDNLDEILNIIDTAKIDAVLLGPGVGQNDGTGKLFNTLAKKIDLPLVVDADALKLIDPILIKNKENLILTPHLNEFKSFFKKFINENEYLNLINDSDENNHDKLNNKIAEFQKITNNINGTVILKGKYDLVFNKNKLRINKTGNSGMTVGGTGDSLAGLSASLLSQGLNSYAAAALAVYLNGKAGDLAKESYGNGFSASQLSEFIGILMED</sequence>
<dbReference type="PROSITE" id="PS51383">
    <property type="entry name" value="YJEF_C_3"/>
    <property type="match status" value="1"/>
</dbReference>
<evidence type="ECO:0000256" key="12">
    <source>
        <dbReference type="ARBA" id="ARBA00023239"/>
    </source>
</evidence>
<evidence type="ECO:0000256" key="6">
    <source>
        <dbReference type="ARBA" id="ARBA00022741"/>
    </source>
</evidence>
<dbReference type="SUPFAM" id="SSF53613">
    <property type="entry name" value="Ribokinase-like"/>
    <property type="match status" value="1"/>
</dbReference>
<evidence type="ECO:0000256" key="2">
    <source>
        <dbReference type="ARBA" id="ARBA00000909"/>
    </source>
</evidence>
<dbReference type="CDD" id="cd01171">
    <property type="entry name" value="YXKO-related"/>
    <property type="match status" value="1"/>
</dbReference>
<comment type="similarity">
    <text evidence="3 19">In the N-terminal section; belongs to the NnrE/AIBP family.</text>
</comment>
<comment type="caution">
    <text evidence="17">Lacks conserved residue(s) required for the propagation of feature annotation.</text>
</comment>
<dbReference type="GO" id="GO:0046496">
    <property type="term" value="P:nicotinamide nucleotide metabolic process"/>
    <property type="evidence" value="ECO:0007669"/>
    <property type="project" value="UniProtKB-UniRule"/>
</dbReference>
<dbReference type="GO" id="GO:0005524">
    <property type="term" value="F:ATP binding"/>
    <property type="evidence" value="ECO:0007669"/>
    <property type="project" value="UniProtKB-UniRule"/>
</dbReference>
<dbReference type="EC" id="4.2.1.136" evidence="19"/>
<evidence type="ECO:0000256" key="8">
    <source>
        <dbReference type="ARBA" id="ARBA00022857"/>
    </source>
</evidence>
<keyword evidence="7 17" id="KW-0067">ATP-binding</keyword>
<dbReference type="InterPro" id="IPR000631">
    <property type="entry name" value="CARKD"/>
</dbReference>
<proteinExistence type="inferred from homology"/>
<evidence type="ECO:0000256" key="19">
    <source>
        <dbReference type="PIRNR" id="PIRNR017184"/>
    </source>
</evidence>